<comment type="caution">
    <text evidence="2">The sequence shown here is derived from an EMBL/GenBank/DDBJ whole genome shotgun (WGS) entry which is preliminary data.</text>
</comment>
<feature type="region of interest" description="Disordered" evidence="1">
    <location>
        <begin position="1"/>
        <end position="75"/>
    </location>
</feature>
<gene>
    <name evidence="2" type="ORF">Y1Q_0018069</name>
</gene>
<evidence type="ECO:0000256" key="1">
    <source>
        <dbReference type="SAM" id="MobiDB-lite"/>
    </source>
</evidence>
<proteinExistence type="predicted"/>
<sequence length="75" mass="8186">MGGTASQRHKEPGSDSEGNFETPEADTPTRTPPEPGAPRTPGKEEWALATRPLAPAPWHRTLRPRRRWGAAGLHP</sequence>
<name>A0A151MP21_ALLMI</name>
<evidence type="ECO:0000313" key="3">
    <source>
        <dbReference type="Proteomes" id="UP000050525"/>
    </source>
</evidence>
<evidence type="ECO:0000313" key="2">
    <source>
        <dbReference type="EMBL" id="KYO26287.1"/>
    </source>
</evidence>
<accession>A0A151MP21</accession>
<keyword evidence="3" id="KW-1185">Reference proteome</keyword>
<dbReference type="EMBL" id="AKHW03005605">
    <property type="protein sequence ID" value="KYO26287.1"/>
    <property type="molecule type" value="Genomic_DNA"/>
</dbReference>
<reference evidence="2 3" key="1">
    <citation type="journal article" date="2012" name="Genome Biol.">
        <title>Sequencing three crocodilian genomes to illuminate the evolution of archosaurs and amniotes.</title>
        <authorList>
            <person name="St John J.A."/>
            <person name="Braun E.L."/>
            <person name="Isberg S.R."/>
            <person name="Miles L.G."/>
            <person name="Chong A.Y."/>
            <person name="Gongora J."/>
            <person name="Dalzell P."/>
            <person name="Moran C."/>
            <person name="Bed'hom B."/>
            <person name="Abzhanov A."/>
            <person name="Burgess S.C."/>
            <person name="Cooksey A.M."/>
            <person name="Castoe T.A."/>
            <person name="Crawford N.G."/>
            <person name="Densmore L.D."/>
            <person name="Drew J.C."/>
            <person name="Edwards S.V."/>
            <person name="Faircloth B.C."/>
            <person name="Fujita M.K."/>
            <person name="Greenwold M.J."/>
            <person name="Hoffmann F.G."/>
            <person name="Howard J.M."/>
            <person name="Iguchi T."/>
            <person name="Janes D.E."/>
            <person name="Khan S.Y."/>
            <person name="Kohno S."/>
            <person name="de Koning A.J."/>
            <person name="Lance S.L."/>
            <person name="McCarthy F.M."/>
            <person name="McCormack J.E."/>
            <person name="Merchant M.E."/>
            <person name="Peterson D.G."/>
            <person name="Pollock D.D."/>
            <person name="Pourmand N."/>
            <person name="Raney B.J."/>
            <person name="Roessler K.A."/>
            <person name="Sanford J.R."/>
            <person name="Sawyer R.H."/>
            <person name="Schmidt C.J."/>
            <person name="Triplett E.W."/>
            <person name="Tuberville T.D."/>
            <person name="Venegas-Anaya M."/>
            <person name="Howard J.T."/>
            <person name="Jarvis E.D."/>
            <person name="Guillette L.J.Jr."/>
            <person name="Glenn T.C."/>
            <person name="Green R.E."/>
            <person name="Ray D.A."/>
        </authorList>
    </citation>
    <scope>NUCLEOTIDE SEQUENCE [LARGE SCALE GENOMIC DNA]</scope>
    <source>
        <strain evidence="2">KSC_2009_1</strain>
    </source>
</reference>
<dbReference type="Proteomes" id="UP000050525">
    <property type="component" value="Unassembled WGS sequence"/>
</dbReference>
<organism evidence="2 3">
    <name type="scientific">Alligator mississippiensis</name>
    <name type="common">American alligator</name>
    <dbReference type="NCBI Taxonomy" id="8496"/>
    <lineage>
        <taxon>Eukaryota</taxon>
        <taxon>Metazoa</taxon>
        <taxon>Chordata</taxon>
        <taxon>Craniata</taxon>
        <taxon>Vertebrata</taxon>
        <taxon>Euteleostomi</taxon>
        <taxon>Archelosauria</taxon>
        <taxon>Archosauria</taxon>
        <taxon>Crocodylia</taxon>
        <taxon>Alligatoridae</taxon>
        <taxon>Alligatorinae</taxon>
        <taxon>Alligator</taxon>
    </lineage>
</organism>
<dbReference type="AlphaFoldDB" id="A0A151MP21"/>
<protein>
    <submittedName>
        <fullName evidence="2">Uncharacterized protein</fullName>
    </submittedName>
</protein>